<reference evidence="3" key="1">
    <citation type="journal article" date="2014" name="Front. Microbiol.">
        <title>High frequency of phylogenetically diverse reductive dehalogenase-homologous genes in deep subseafloor sedimentary metagenomes.</title>
        <authorList>
            <person name="Kawai M."/>
            <person name="Futagami T."/>
            <person name="Toyoda A."/>
            <person name="Takaki Y."/>
            <person name="Nishi S."/>
            <person name="Hori S."/>
            <person name="Arai W."/>
            <person name="Tsubouchi T."/>
            <person name="Morono Y."/>
            <person name="Uchiyama I."/>
            <person name="Ito T."/>
            <person name="Fujiyama A."/>
            <person name="Inagaki F."/>
            <person name="Takami H."/>
        </authorList>
    </citation>
    <scope>NUCLEOTIDE SEQUENCE</scope>
    <source>
        <strain evidence="3">Expedition CK06-06</strain>
    </source>
</reference>
<dbReference type="InterPro" id="IPR006311">
    <property type="entry name" value="TAT_signal"/>
</dbReference>
<proteinExistence type="predicted"/>
<dbReference type="GO" id="GO:0000166">
    <property type="term" value="F:nucleotide binding"/>
    <property type="evidence" value="ECO:0007669"/>
    <property type="project" value="InterPro"/>
</dbReference>
<dbReference type="SUPFAM" id="SSF51735">
    <property type="entry name" value="NAD(P)-binding Rossmann-fold domains"/>
    <property type="match status" value="1"/>
</dbReference>
<dbReference type="SUPFAM" id="SSF55347">
    <property type="entry name" value="Glyceraldehyde-3-phosphate dehydrogenase-like, C-terminal domain"/>
    <property type="match status" value="1"/>
</dbReference>
<dbReference type="InterPro" id="IPR019546">
    <property type="entry name" value="TAT_signal_bac_arc"/>
</dbReference>
<evidence type="ECO:0000259" key="1">
    <source>
        <dbReference type="Pfam" id="PF01408"/>
    </source>
</evidence>
<dbReference type="Gene3D" id="3.40.50.720">
    <property type="entry name" value="NAD(P)-binding Rossmann-like Domain"/>
    <property type="match status" value="1"/>
</dbReference>
<dbReference type="PANTHER" id="PTHR43818">
    <property type="entry name" value="BCDNA.GH03377"/>
    <property type="match status" value="1"/>
</dbReference>
<dbReference type="PANTHER" id="PTHR43818:SF5">
    <property type="entry name" value="OXIDOREDUCTASE FAMILY PROTEIN"/>
    <property type="match status" value="1"/>
</dbReference>
<dbReference type="Pfam" id="PF22725">
    <property type="entry name" value="GFO_IDH_MocA_C3"/>
    <property type="match status" value="1"/>
</dbReference>
<organism evidence="3">
    <name type="scientific">marine sediment metagenome</name>
    <dbReference type="NCBI Taxonomy" id="412755"/>
    <lineage>
        <taxon>unclassified sequences</taxon>
        <taxon>metagenomes</taxon>
        <taxon>ecological metagenomes</taxon>
    </lineage>
</organism>
<dbReference type="AlphaFoldDB" id="X0SDQ9"/>
<dbReference type="InterPro" id="IPR000683">
    <property type="entry name" value="Gfo/Idh/MocA-like_OxRdtase_N"/>
</dbReference>
<accession>X0SDQ9</accession>
<name>X0SDQ9_9ZZZZ</name>
<evidence type="ECO:0000313" key="3">
    <source>
        <dbReference type="EMBL" id="GAF79198.1"/>
    </source>
</evidence>
<gene>
    <name evidence="3" type="ORF">S01H1_11421</name>
</gene>
<comment type="caution">
    <text evidence="3">The sequence shown here is derived from an EMBL/GenBank/DDBJ whole genome shotgun (WGS) entry which is preliminary data.</text>
</comment>
<dbReference type="EMBL" id="BARS01005818">
    <property type="protein sequence ID" value="GAF79198.1"/>
    <property type="molecule type" value="Genomic_DNA"/>
</dbReference>
<dbReference type="InterPro" id="IPR055170">
    <property type="entry name" value="GFO_IDH_MocA-like_dom"/>
</dbReference>
<feature type="domain" description="Gfo/Idh/MocA-like oxidoreductase N-terminal" evidence="1">
    <location>
        <begin position="44"/>
        <end position="164"/>
    </location>
</feature>
<protein>
    <submittedName>
        <fullName evidence="3">Uncharacterized protein</fullName>
    </submittedName>
</protein>
<dbReference type="InterPro" id="IPR036291">
    <property type="entry name" value="NAD(P)-bd_dom_sf"/>
</dbReference>
<feature type="domain" description="GFO/IDH/MocA-like oxidoreductase" evidence="2">
    <location>
        <begin position="189"/>
        <end position="324"/>
    </location>
</feature>
<sequence>MNKKAGEEKGKVSRRDFIKASAAVGMAAVLPGRERIFAAGSDKMRVGLIGCGGQGTRDTISCLNSSANVELVAMGDLFRDRLDSSLKELKKVVGDRVKVTRDTCFVGFDAYKKVIACDVDMVLVVTPPHFHPEHLKAAIEGGKHVFMEKPAAVDPAGIRSIIASSELARQKGLSIVAGTQRRHQARYLEIMRRIHRGDVGEILGGQCYWNGGDMLGYWKWYERGGMSGMKWQCRNWPWFTWLSGDHIVEQHVHNLDIMNWALQAHPVQVMGMGGREVRDLGNIYDHFAIEYEYPNGVRVLGMCRQIDGCHSRVDERIVGTKGVAHGHGEIEGRRAYKYEGKSPDPYVQEQADLIASIR</sequence>
<dbReference type="NCBIfam" id="TIGR01409">
    <property type="entry name" value="TAT_signal_seq"/>
    <property type="match status" value="1"/>
</dbReference>
<evidence type="ECO:0000259" key="2">
    <source>
        <dbReference type="Pfam" id="PF22725"/>
    </source>
</evidence>
<feature type="non-terminal residue" evidence="3">
    <location>
        <position position="358"/>
    </location>
</feature>
<dbReference type="InterPro" id="IPR050463">
    <property type="entry name" value="Gfo/Idh/MocA_oxidrdct_glycsds"/>
</dbReference>
<dbReference type="Pfam" id="PF10518">
    <property type="entry name" value="TAT_signal"/>
    <property type="match status" value="1"/>
</dbReference>
<dbReference type="Gene3D" id="3.30.360.10">
    <property type="entry name" value="Dihydrodipicolinate Reductase, domain 2"/>
    <property type="match status" value="1"/>
</dbReference>
<dbReference type="PROSITE" id="PS51318">
    <property type="entry name" value="TAT"/>
    <property type="match status" value="1"/>
</dbReference>
<dbReference type="Pfam" id="PF01408">
    <property type="entry name" value="GFO_IDH_MocA"/>
    <property type="match status" value="1"/>
</dbReference>